<sequence length="177" mass="19447">MPVAYGSISDVAYINGTDIRVRIIILAAENTQYYIFNGTCTKLQDVFVEPQRCITTDYDFVDTSTIGDGELEGAVWGAAINDSKHGIYGTNYLSFSVKSCVPIGQSSLVYVGAPPNLVSDSGVYTNYTRGIADPDFWFKPPSFCPPSHSKARRSVYDVPLHHLLLSRIAMLGSWSPH</sequence>
<dbReference type="GO" id="GO:0007160">
    <property type="term" value="P:cell-matrix adhesion"/>
    <property type="evidence" value="ECO:0007669"/>
    <property type="project" value="InterPro"/>
</dbReference>
<gene>
    <name evidence="1" type="ORF">BSL78_07315</name>
</gene>
<comment type="caution">
    <text evidence="1">The sequence shown here is derived from an EMBL/GenBank/DDBJ whole genome shotgun (WGS) entry which is preliminary data.</text>
</comment>
<evidence type="ECO:0000313" key="2">
    <source>
        <dbReference type="Proteomes" id="UP000230750"/>
    </source>
</evidence>
<dbReference type="Proteomes" id="UP000230750">
    <property type="component" value="Unassembled WGS sequence"/>
</dbReference>
<dbReference type="AlphaFoldDB" id="A0A2G8L6E5"/>
<evidence type="ECO:0000313" key="1">
    <source>
        <dbReference type="EMBL" id="PIK55755.1"/>
    </source>
</evidence>
<organism evidence="1 2">
    <name type="scientific">Stichopus japonicus</name>
    <name type="common">Sea cucumber</name>
    <dbReference type="NCBI Taxonomy" id="307972"/>
    <lineage>
        <taxon>Eukaryota</taxon>
        <taxon>Metazoa</taxon>
        <taxon>Echinodermata</taxon>
        <taxon>Eleutherozoa</taxon>
        <taxon>Echinozoa</taxon>
        <taxon>Holothuroidea</taxon>
        <taxon>Aspidochirotacea</taxon>
        <taxon>Aspidochirotida</taxon>
        <taxon>Stichopodidae</taxon>
        <taxon>Apostichopus</taxon>
    </lineage>
</organism>
<dbReference type="EMBL" id="MRZV01000201">
    <property type="protein sequence ID" value="PIK55755.1"/>
    <property type="molecule type" value="Genomic_DNA"/>
</dbReference>
<dbReference type="GO" id="GO:0005764">
    <property type="term" value="C:lysosome"/>
    <property type="evidence" value="ECO:0007669"/>
    <property type="project" value="TreeGrafter"/>
</dbReference>
<proteinExistence type="predicted"/>
<dbReference type="PANTHER" id="PTHR10697">
    <property type="entry name" value="MAMMALIAN EPENDYMIN-RELATED PROTEIN 1"/>
    <property type="match status" value="1"/>
</dbReference>
<name>A0A2G8L6E5_STIJA</name>
<dbReference type="GO" id="GO:0005509">
    <property type="term" value="F:calcium ion binding"/>
    <property type="evidence" value="ECO:0007669"/>
    <property type="project" value="InterPro"/>
</dbReference>
<accession>A0A2G8L6E5</accession>
<protein>
    <submittedName>
        <fullName evidence="1">Putative development-specific protein LVN1.2</fullName>
    </submittedName>
</protein>
<dbReference type="GO" id="GO:0005576">
    <property type="term" value="C:extracellular region"/>
    <property type="evidence" value="ECO:0007669"/>
    <property type="project" value="InterPro"/>
</dbReference>
<dbReference type="InterPro" id="IPR001299">
    <property type="entry name" value="Ependymin"/>
</dbReference>
<dbReference type="PANTHER" id="PTHR10697:SF1">
    <property type="entry name" value="MAMMALIAN EPENDYMIN-RELATED PROTEIN 1"/>
    <property type="match status" value="1"/>
</dbReference>
<keyword evidence="2" id="KW-1185">Reference proteome</keyword>
<reference evidence="1 2" key="1">
    <citation type="journal article" date="2017" name="PLoS Biol.">
        <title>The sea cucumber genome provides insights into morphological evolution and visceral regeneration.</title>
        <authorList>
            <person name="Zhang X."/>
            <person name="Sun L."/>
            <person name="Yuan J."/>
            <person name="Sun Y."/>
            <person name="Gao Y."/>
            <person name="Zhang L."/>
            <person name="Li S."/>
            <person name="Dai H."/>
            <person name="Hamel J.F."/>
            <person name="Liu C."/>
            <person name="Yu Y."/>
            <person name="Liu S."/>
            <person name="Lin W."/>
            <person name="Guo K."/>
            <person name="Jin S."/>
            <person name="Xu P."/>
            <person name="Storey K.B."/>
            <person name="Huan P."/>
            <person name="Zhang T."/>
            <person name="Zhou Y."/>
            <person name="Zhang J."/>
            <person name="Lin C."/>
            <person name="Li X."/>
            <person name="Xing L."/>
            <person name="Huo D."/>
            <person name="Sun M."/>
            <person name="Wang L."/>
            <person name="Mercier A."/>
            <person name="Li F."/>
            <person name="Yang H."/>
            <person name="Xiang J."/>
        </authorList>
    </citation>
    <scope>NUCLEOTIDE SEQUENCE [LARGE SCALE GENOMIC DNA]</scope>
    <source>
        <strain evidence="1">Shaxun</strain>
        <tissue evidence="1">Muscle</tissue>
    </source>
</reference>